<organism evidence="1 2">
    <name type="scientific">Vibrio algicola</name>
    <dbReference type="NCBI Taxonomy" id="2662262"/>
    <lineage>
        <taxon>Bacteria</taxon>
        <taxon>Pseudomonadati</taxon>
        <taxon>Pseudomonadota</taxon>
        <taxon>Gammaproteobacteria</taxon>
        <taxon>Vibrionales</taxon>
        <taxon>Vibrionaceae</taxon>
        <taxon>Vibrio</taxon>
    </lineage>
</organism>
<dbReference type="RefSeq" id="WP_153448840.1">
    <property type="nucleotide sequence ID" value="NZ_CP045700.1"/>
</dbReference>
<evidence type="ECO:0000313" key="1">
    <source>
        <dbReference type="EMBL" id="QGA66707.1"/>
    </source>
</evidence>
<dbReference type="AlphaFoldDB" id="A0A5Q0TNS2"/>
<sequence length="134" mass="15453">MQRDQLKAILTQQVARYPQPLMVSLYLSGQFPPKKVAEWTQELSDIGLTVYVQDGAGTEALSQDIMASYYELFTCNIGEIREIFKQDQASTEFKASKLSLIEYQKIRKEQSCRQSLLFSLRYMPIENNPFSLVQ</sequence>
<protein>
    <submittedName>
        <fullName evidence="1">Uncharacterized protein</fullName>
    </submittedName>
</protein>
<evidence type="ECO:0000313" key="2">
    <source>
        <dbReference type="Proteomes" id="UP000348942"/>
    </source>
</evidence>
<name>A0A5Q0TNS2_9VIBR</name>
<accession>A0A5Q0TNS2</accession>
<reference evidence="1 2" key="1">
    <citation type="submission" date="2019-10" db="EMBL/GenBank/DDBJ databases">
        <title>Vibrio sp. nov., isolated from Coralline algae surface.</title>
        <authorList>
            <person name="Geng Y."/>
            <person name="Zhang X."/>
        </authorList>
    </citation>
    <scope>NUCLEOTIDE SEQUENCE [LARGE SCALE GENOMIC DNA]</scope>
    <source>
        <strain evidence="1 2">SM1977</strain>
    </source>
</reference>
<dbReference type="Proteomes" id="UP000348942">
    <property type="component" value="Chromosome 2"/>
</dbReference>
<keyword evidence="2" id="KW-1185">Reference proteome</keyword>
<gene>
    <name evidence="1" type="ORF">GFB47_15040</name>
</gene>
<dbReference type="EMBL" id="CP045700">
    <property type="protein sequence ID" value="QGA66707.1"/>
    <property type="molecule type" value="Genomic_DNA"/>
</dbReference>
<proteinExistence type="predicted"/>